<dbReference type="GO" id="GO:0004497">
    <property type="term" value="F:monooxygenase activity"/>
    <property type="evidence" value="ECO:0007669"/>
    <property type="project" value="UniProtKB-KW"/>
</dbReference>
<evidence type="ECO:0008006" key="13">
    <source>
        <dbReference type="Google" id="ProtNLM"/>
    </source>
</evidence>
<reference evidence="11 12" key="1">
    <citation type="submission" date="2019-02" db="EMBL/GenBank/DDBJ databases">
        <title>Genome sequencing of the rare red list fungi Bondarzewia mesenterica.</title>
        <authorList>
            <person name="Buettner E."/>
            <person name="Kellner H."/>
        </authorList>
    </citation>
    <scope>NUCLEOTIDE SEQUENCE [LARGE SCALE GENOMIC DNA]</scope>
    <source>
        <strain evidence="11 12">DSM 108281</strain>
    </source>
</reference>
<dbReference type="PRINTS" id="PR00465">
    <property type="entry name" value="EP450IV"/>
</dbReference>
<dbReference type="InterPro" id="IPR017972">
    <property type="entry name" value="Cyt_P450_CS"/>
</dbReference>
<evidence type="ECO:0000256" key="7">
    <source>
        <dbReference type="ARBA" id="ARBA00023004"/>
    </source>
</evidence>
<dbReference type="PRINTS" id="PR00385">
    <property type="entry name" value="P450"/>
</dbReference>
<keyword evidence="7 9" id="KW-0408">Iron</keyword>
<evidence type="ECO:0000256" key="5">
    <source>
        <dbReference type="ARBA" id="ARBA00022723"/>
    </source>
</evidence>
<keyword evidence="5 9" id="KW-0479">Metal-binding</keyword>
<evidence type="ECO:0000256" key="6">
    <source>
        <dbReference type="ARBA" id="ARBA00023002"/>
    </source>
</evidence>
<gene>
    <name evidence="11" type="ORF">EW146_g8505</name>
</gene>
<evidence type="ECO:0000256" key="3">
    <source>
        <dbReference type="ARBA" id="ARBA00010617"/>
    </source>
</evidence>
<dbReference type="AlphaFoldDB" id="A0A4S4LJD8"/>
<dbReference type="Proteomes" id="UP000310158">
    <property type="component" value="Unassembled WGS sequence"/>
</dbReference>
<dbReference type="InterPro" id="IPR050121">
    <property type="entry name" value="Cytochrome_P450_monoxygenase"/>
</dbReference>
<protein>
    <recommendedName>
        <fullName evidence="13">Cytochrome P450</fullName>
    </recommendedName>
</protein>
<comment type="cofactor">
    <cofactor evidence="1 9">
        <name>heme</name>
        <dbReference type="ChEBI" id="CHEBI:30413"/>
    </cofactor>
</comment>
<dbReference type="OrthoDB" id="1470350at2759"/>
<comment type="similarity">
    <text evidence="3 10">Belongs to the cytochrome P450 family.</text>
</comment>
<evidence type="ECO:0000256" key="4">
    <source>
        <dbReference type="ARBA" id="ARBA00022617"/>
    </source>
</evidence>
<accession>A0A4S4LJD8</accession>
<dbReference type="InterPro" id="IPR036396">
    <property type="entry name" value="Cyt_P450_sf"/>
</dbReference>
<organism evidence="11 12">
    <name type="scientific">Bondarzewia mesenterica</name>
    <dbReference type="NCBI Taxonomy" id="1095465"/>
    <lineage>
        <taxon>Eukaryota</taxon>
        <taxon>Fungi</taxon>
        <taxon>Dikarya</taxon>
        <taxon>Basidiomycota</taxon>
        <taxon>Agaricomycotina</taxon>
        <taxon>Agaricomycetes</taxon>
        <taxon>Russulales</taxon>
        <taxon>Bondarzewiaceae</taxon>
        <taxon>Bondarzewia</taxon>
    </lineage>
</organism>
<evidence type="ECO:0000256" key="1">
    <source>
        <dbReference type="ARBA" id="ARBA00001971"/>
    </source>
</evidence>
<dbReference type="GO" id="GO:0005506">
    <property type="term" value="F:iron ion binding"/>
    <property type="evidence" value="ECO:0007669"/>
    <property type="project" value="InterPro"/>
</dbReference>
<proteinExistence type="inferred from homology"/>
<dbReference type="GO" id="GO:0020037">
    <property type="term" value="F:heme binding"/>
    <property type="evidence" value="ECO:0007669"/>
    <property type="project" value="InterPro"/>
</dbReference>
<evidence type="ECO:0000256" key="9">
    <source>
        <dbReference type="PIRSR" id="PIRSR602403-1"/>
    </source>
</evidence>
<dbReference type="PANTHER" id="PTHR24305:SF166">
    <property type="entry name" value="CYTOCHROME P450 12A4, MITOCHONDRIAL-RELATED"/>
    <property type="match status" value="1"/>
</dbReference>
<dbReference type="InterPro" id="IPR001128">
    <property type="entry name" value="Cyt_P450"/>
</dbReference>
<dbReference type="Gene3D" id="1.10.630.10">
    <property type="entry name" value="Cytochrome P450"/>
    <property type="match status" value="1"/>
</dbReference>
<dbReference type="SUPFAM" id="SSF48264">
    <property type="entry name" value="Cytochrome P450"/>
    <property type="match status" value="1"/>
</dbReference>
<keyword evidence="4 9" id="KW-0349">Heme</keyword>
<feature type="binding site" description="axial binding residue" evidence="9">
    <location>
        <position position="471"/>
    </location>
    <ligand>
        <name>heme</name>
        <dbReference type="ChEBI" id="CHEBI:30413"/>
    </ligand>
    <ligandPart>
        <name>Fe</name>
        <dbReference type="ChEBI" id="CHEBI:18248"/>
    </ligandPart>
</feature>
<dbReference type="EMBL" id="SGPL01000596">
    <property type="protein sequence ID" value="THH10020.1"/>
    <property type="molecule type" value="Genomic_DNA"/>
</dbReference>
<evidence type="ECO:0000313" key="11">
    <source>
        <dbReference type="EMBL" id="THH10020.1"/>
    </source>
</evidence>
<keyword evidence="6 10" id="KW-0560">Oxidoreductase</keyword>
<evidence type="ECO:0000256" key="10">
    <source>
        <dbReference type="RuleBase" id="RU000461"/>
    </source>
</evidence>
<evidence type="ECO:0000256" key="2">
    <source>
        <dbReference type="ARBA" id="ARBA00005179"/>
    </source>
</evidence>
<dbReference type="PROSITE" id="PS00086">
    <property type="entry name" value="CYTOCHROME_P450"/>
    <property type="match status" value="1"/>
</dbReference>
<sequence>MRTTYLLVPTRSLPPFSELEPSTIMSWSGRALLTLVSAFCTAIAAHCIVKVLRYALRPYFSPVRHVRGPESKSLLYGNLLDLFEYDDGDMHEQWRAEYGDVYKYKGFCNSPAFGSSHIRELTEIFIEKSAQLRDIWTAEIAKSVVGGSVGNKAKIDVSAWLNKTTLDIIGLAGFNYAFDALNPDDTPNELNQSIRTVLHDPRGFRDVLPMLQALFPPLRVIPSKRGRIVAAAKETMTRVGKQLLAEKKAAVLASANADISSSMRKGNSEQMMVGKKSVQGRDLLSLLVKANMATDLPEGYRMDDEDVLAQVPTFLVAGHETTSTAVTWALLALSTHPAMQVKLRAELLSIPTLVPSMDELNALSYLDAVVREVLRVYSPVPSMVRVATREDVIPLQKAWVDGRGVRSVNVRVRKGDMLDVPIMAINRAKELWGEDAQEFRPERWENPPEAILSIPGVWGNNLAFSGGSRACIGYRFSVIEIKALLFVLVRSFQFELAVPPTDVKVKVSAVRRPILASDREKGTQLPLWVSVIRD</sequence>
<comment type="caution">
    <text evidence="11">The sequence shown here is derived from an EMBL/GenBank/DDBJ whole genome shotgun (WGS) entry which is preliminary data.</text>
</comment>
<dbReference type="PANTHER" id="PTHR24305">
    <property type="entry name" value="CYTOCHROME P450"/>
    <property type="match status" value="1"/>
</dbReference>
<comment type="pathway">
    <text evidence="2">Secondary metabolite biosynthesis.</text>
</comment>
<dbReference type="InterPro" id="IPR002403">
    <property type="entry name" value="Cyt_P450_E_grp-IV"/>
</dbReference>
<evidence type="ECO:0000313" key="12">
    <source>
        <dbReference type="Proteomes" id="UP000310158"/>
    </source>
</evidence>
<dbReference type="Pfam" id="PF00067">
    <property type="entry name" value="p450"/>
    <property type="match status" value="1"/>
</dbReference>
<keyword evidence="12" id="KW-1185">Reference proteome</keyword>
<keyword evidence="8 10" id="KW-0503">Monooxygenase</keyword>
<name>A0A4S4LJD8_9AGAM</name>
<dbReference type="GO" id="GO:0016705">
    <property type="term" value="F:oxidoreductase activity, acting on paired donors, with incorporation or reduction of molecular oxygen"/>
    <property type="evidence" value="ECO:0007669"/>
    <property type="project" value="InterPro"/>
</dbReference>
<evidence type="ECO:0000256" key="8">
    <source>
        <dbReference type="ARBA" id="ARBA00023033"/>
    </source>
</evidence>